<feature type="transmembrane region" description="Helical" evidence="1">
    <location>
        <begin position="37"/>
        <end position="59"/>
    </location>
</feature>
<keyword evidence="1" id="KW-0812">Transmembrane</keyword>
<evidence type="ECO:0000313" key="2">
    <source>
        <dbReference type="EMBL" id="MBF9223044.1"/>
    </source>
</evidence>
<feature type="transmembrane region" description="Helical" evidence="1">
    <location>
        <begin position="6"/>
        <end position="25"/>
    </location>
</feature>
<evidence type="ECO:0000313" key="3">
    <source>
        <dbReference type="Proteomes" id="UP000618931"/>
    </source>
</evidence>
<sequence>MGDILLGTLLTALVFFCYVIYQARTRSTPETRSRRRFVLLVLLVGAGLGFVTAALNFRHLHKHPWVYVGSMVFFAAQAGAALATYRHSRHPTHRNTRPAALLLWATLLAQVPIVGLGDYSYHNQTLVSFRLSARPRLAWDVEPGSYVSYHYIRQLFREVPFVPGLNVVPVLLLAGLLARRKGPAEVGVRS</sequence>
<feature type="transmembrane region" description="Helical" evidence="1">
    <location>
        <begin position="161"/>
        <end position="178"/>
    </location>
</feature>
<dbReference type="Proteomes" id="UP000618931">
    <property type="component" value="Unassembled WGS sequence"/>
</dbReference>
<keyword evidence="3" id="KW-1185">Reference proteome</keyword>
<proteinExistence type="predicted"/>
<comment type="caution">
    <text evidence="2">The sequence shown here is derived from an EMBL/GenBank/DDBJ whole genome shotgun (WGS) entry which is preliminary data.</text>
</comment>
<name>A0ABS0I7U7_9BACT</name>
<organism evidence="2 3">
    <name type="scientific">Hymenobacter ruricola</name>
    <dbReference type="NCBI Taxonomy" id="2791023"/>
    <lineage>
        <taxon>Bacteria</taxon>
        <taxon>Pseudomonadati</taxon>
        <taxon>Bacteroidota</taxon>
        <taxon>Cytophagia</taxon>
        <taxon>Cytophagales</taxon>
        <taxon>Hymenobacteraceae</taxon>
        <taxon>Hymenobacter</taxon>
    </lineage>
</organism>
<feature type="transmembrane region" description="Helical" evidence="1">
    <location>
        <begin position="65"/>
        <end position="85"/>
    </location>
</feature>
<keyword evidence="1" id="KW-1133">Transmembrane helix</keyword>
<feature type="transmembrane region" description="Helical" evidence="1">
    <location>
        <begin position="97"/>
        <end position="117"/>
    </location>
</feature>
<dbReference type="RefSeq" id="WP_196294491.1">
    <property type="nucleotide sequence ID" value="NZ_JADQDM010000011.1"/>
</dbReference>
<keyword evidence="1" id="KW-0472">Membrane</keyword>
<reference evidence="2 3" key="1">
    <citation type="submission" date="2020-11" db="EMBL/GenBank/DDBJ databases">
        <authorList>
            <person name="Kim M.K."/>
        </authorList>
    </citation>
    <scope>NUCLEOTIDE SEQUENCE [LARGE SCALE GENOMIC DNA]</scope>
    <source>
        <strain evidence="2 3">BT662</strain>
    </source>
</reference>
<protein>
    <recommendedName>
        <fullName evidence="4">DUF2306 domain-containing protein</fullName>
    </recommendedName>
</protein>
<evidence type="ECO:0000256" key="1">
    <source>
        <dbReference type="SAM" id="Phobius"/>
    </source>
</evidence>
<gene>
    <name evidence="2" type="ORF">I2H31_18220</name>
</gene>
<dbReference type="EMBL" id="JADQDM010000011">
    <property type="protein sequence ID" value="MBF9223044.1"/>
    <property type="molecule type" value="Genomic_DNA"/>
</dbReference>
<evidence type="ECO:0008006" key="4">
    <source>
        <dbReference type="Google" id="ProtNLM"/>
    </source>
</evidence>
<accession>A0ABS0I7U7</accession>